<gene>
    <name evidence="8" type="ORF">B1H18_02485</name>
</gene>
<dbReference type="InterPro" id="IPR017853">
    <property type="entry name" value="GH"/>
</dbReference>
<dbReference type="Pfam" id="PF00703">
    <property type="entry name" value="Glyco_hydro_2"/>
    <property type="match status" value="1"/>
</dbReference>
<evidence type="ECO:0000256" key="1">
    <source>
        <dbReference type="ARBA" id="ARBA00007401"/>
    </source>
</evidence>
<dbReference type="Gene3D" id="3.20.20.80">
    <property type="entry name" value="Glycosidases"/>
    <property type="match status" value="1"/>
</dbReference>
<evidence type="ECO:0000313" key="8">
    <source>
        <dbReference type="EMBL" id="OON82900.1"/>
    </source>
</evidence>
<dbReference type="Pfam" id="PF02836">
    <property type="entry name" value="Glyco_hydro_2_C"/>
    <property type="match status" value="1"/>
</dbReference>
<dbReference type="PANTHER" id="PTHR42732:SF3">
    <property type="entry name" value="HYDROLASE"/>
    <property type="match status" value="1"/>
</dbReference>
<dbReference type="SUPFAM" id="SSF51445">
    <property type="entry name" value="(Trans)glycosidases"/>
    <property type="match status" value="1"/>
</dbReference>
<dbReference type="Pfam" id="PF02837">
    <property type="entry name" value="Glyco_hydro_2_N"/>
    <property type="match status" value="1"/>
</dbReference>
<dbReference type="GO" id="GO:0005975">
    <property type="term" value="P:carbohydrate metabolic process"/>
    <property type="evidence" value="ECO:0007669"/>
    <property type="project" value="InterPro"/>
</dbReference>
<dbReference type="Gene3D" id="2.60.120.260">
    <property type="entry name" value="Galactose-binding domain-like"/>
    <property type="match status" value="1"/>
</dbReference>
<keyword evidence="3" id="KW-0326">Glycosidase</keyword>
<dbReference type="Proteomes" id="UP000190539">
    <property type="component" value="Unassembled WGS sequence"/>
</dbReference>
<comment type="similarity">
    <text evidence="1">Belongs to the glycosyl hydrolase 2 family.</text>
</comment>
<sequence>MFGHLDAHPTPSATDPAPPRPEYPRPSFARTDWLNLNGTWEFARDPGDSGLERGLLEQPLPERITVPFCPESELSGIGDTDFLHAVWYRRTVTIPAAWAGRRAVLHFGAVDHDSTVWVNGTEVARHSGGFTPFSADLSDVARPGEEAVIVVRARDTAHGPQARGKQSTEYANSACNYTRTTGIWQTVWMEPVADVHLRRPLITPDLGGGLFHLELPLSANRPGHRVRARLSDADGTVAQASVRADLDLAPRLVLQVPADRSRPWSPQDPHLYGLLLEIVDDGGEVVDRAVCTAGLRSVSIDGKRLLLNGQPVFQRLVLDQGWYPDGLMTAPDDAALVRDIELSMAAGFNGARLHQKVFEERFLHHADRLGYLVWGEFGDWGCHTPGGTTRDNQRPTAGYVAQWLEALERDRSHPSIVGWCPLNETHQLLHDRHTVLDDVTRAMFLATKAADTSRPVIDASGYSHRVAETDVYDSHSYEQDPAAFRARLAGLAEGDPYVNPRDQQPDVTWSLPYRGQPYFVSEFGGVWWNPEEARAAGEDRTVSWGYGQRPRDEEDFHQRFSGLVGVLLDDPDMFGYCYTQLTDVFQEQNGVYRFDRSQKLDVSRVRDAQLRPAAYEKGTSGPADAGSSPKAEA</sequence>
<dbReference type="InterPro" id="IPR006102">
    <property type="entry name" value="Ig-like_GH2"/>
</dbReference>
<keyword evidence="2" id="KW-0378">Hydrolase</keyword>
<evidence type="ECO:0000259" key="6">
    <source>
        <dbReference type="Pfam" id="PF02836"/>
    </source>
</evidence>
<organism evidence="8 9">
    <name type="scientific">Streptomyces tsukubensis</name>
    <dbReference type="NCBI Taxonomy" id="83656"/>
    <lineage>
        <taxon>Bacteria</taxon>
        <taxon>Bacillati</taxon>
        <taxon>Actinomycetota</taxon>
        <taxon>Actinomycetes</taxon>
        <taxon>Kitasatosporales</taxon>
        <taxon>Streptomycetaceae</taxon>
        <taxon>Streptomyces</taxon>
    </lineage>
</organism>
<name>A0A1V4AGK8_9ACTN</name>
<dbReference type="InterPro" id="IPR051913">
    <property type="entry name" value="GH2_Domain-Containing"/>
</dbReference>
<evidence type="ECO:0000259" key="7">
    <source>
        <dbReference type="Pfam" id="PF02837"/>
    </source>
</evidence>
<protein>
    <submittedName>
        <fullName evidence="8">Beta-galactosidase</fullName>
    </submittedName>
</protein>
<dbReference type="EMBL" id="MVFC01000001">
    <property type="protein sequence ID" value="OON82900.1"/>
    <property type="molecule type" value="Genomic_DNA"/>
</dbReference>
<feature type="domain" description="Glycoside hydrolase family 2 catalytic" evidence="6">
    <location>
        <begin position="330"/>
        <end position="461"/>
    </location>
</feature>
<dbReference type="SUPFAM" id="SSF49785">
    <property type="entry name" value="Galactose-binding domain-like"/>
    <property type="match status" value="1"/>
</dbReference>
<evidence type="ECO:0000256" key="4">
    <source>
        <dbReference type="SAM" id="MobiDB-lite"/>
    </source>
</evidence>
<dbReference type="GO" id="GO:0004553">
    <property type="term" value="F:hydrolase activity, hydrolyzing O-glycosyl compounds"/>
    <property type="evidence" value="ECO:0007669"/>
    <property type="project" value="InterPro"/>
</dbReference>
<dbReference type="InterPro" id="IPR013783">
    <property type="entry name" value="Ig-like_fold"/>
</dbReference>
<feature type="region of interest" description="Disordered" evidence="4">
    <location>
        <begin position="611"/>
        <end position="633"/>
    </location>
</feature>
<dbReference type="STRING" id="83656.B1H18_02485"/>
<reference evidence="8 9" key="1">
    <citation type="submission" date="2017-02" db="EMBL/GenBank/DDBJ databases">
        <title>Draft Genome Sequence of Streptomyces tsukubaensis F601, a Producer of the immunosuppressant tacrolimus FK506.</title>
        <authorList>
            <person name="Zong G."/>
            <person name="Zhong C."/>
            <person name="Fu J."/>
            <person name="Qin R."/>
            <person name="Cao G."/>
        </authorList>
    </citation>
    <scope>NUCLEOTIDE SEQUENCE [LARGE SCALE GENOMIC DNA]</scope>
    <source>
        <strain evidence="8 9">F601</strain>
    </source>
</reference>
<dbReference type="PANTHER" id="PTHR42732">
    <property type="entry name" value="BETA-GALACTOSIDASE"/>
    <property type="match status" value="1"/>
</dbReference>
<proteinExistence type="inferred from homology"/>
<feature type="domain" description="Glycoside hydrolase family 2 immunoglobulin-like beta-sandwich" evidence="5">
    <location>
        <begin position="195"/>
        <end position="296"/>
    </location>
</feature>
<evidence type="ECO:0000259" key="5">
    <source>
        <dbReference type="Pfam" id="PF00703"/>
    </source>
</evidence>
<evidence type="ECO:0000256" key="2">
    <source>
        <dbReference type="ARBA" id="ARBA00022801"/>
    </source>
</evidence>
<accession>A0A1V4AGK8</accession>
<feature type="region of interest" description="Disordered" evidence="4">
    <location>
        <begin position="1"/>
        <end position="27"/>
    </location>
</feature>
<dbReference type="AlphaFoldDB" id="A0A1V4AGK8"/>
<dbReference type="SUPFAM" id="SSF49303">
    <property type="entry name" value="beta-Galactosidase/glucuronidase domain"/>
    <property type="match status" value="1"/>
</dbReference>
<feature type="domain" description="Glycosyl hydrolases family 2 sugar binding" evidence="7">
    <location>
        <begin position="85"/>
        <end position="151"/>
    </location>
</feature>
<dbReference type="InterPro" id="IPR006104">
    <property type="entry name" value="Glyco_hydro_2_N"/>
</dbReference>
<dbReference type="Gene3D" id="2.60.40.10">
    <property type="entry name" value="Immunoglobulins"/>
    <property type="match status" value="1"/>
</dbReference>
<dbReference type="InterPro" id="IPR006103">
    <property type="entry name" value="Glyco_hydro_2_cat"/>
</dbReference>
<dbReference type="InterPro" id="IPR008979">
    <property type="entry name" value="Galactose-bd-like_sf"/>
</dbReference>
<comment type="caution">
    <text evidence="8">The sequence shown here is derived from an EMBL/GenBank/DDBJ whole genome shotgun (WGS) entry which is preliminary data.</text>
</comment>
<dbReference type="OrthoDB" id="9762066at2"/>
<dbReference type="InterPro" id="IPR036156">
    <property type="entry name" value="Beta-gal/glucu_dom_sf"/>
</dbReference>
<evidence type="ECO:0000256" key="3">
    <source>
        <dbReference type="ARBA" id="ARBA00023295"/>
    </source>
</evidence>
<keyword evidence="9" id="KW-1185">Reference proteome</keyword>
<dbReference type="RefSeq" id="WP_077964239.1">
    <property type="nucleotide sequence ID" value="NZ_CP045178.1"/>
</dbReference>
<evidence type="ECO:0000313" key="9">
    <source>
        <dbReference type="Proteomes" id="UP000190539"/>
    </source>
</evidence>